<dbReference type="AlphaFoldDB" id="A0A1Y1CES8"/>
<protein>
    <submittedName>
        <fullName evidence="1">Uncharacterized protein</fullName>
    </submittedName>
</protein>
<dbReference type="Proteomes" id="UP000218267">
    <property type="component" value="Chromosome"/>
</dbReference>
<accession>A0A1Y1CES8</accession>
<dbReference type="InterPro" id="IPR027417">
    <property type="entry name" value="P-loop_NTPase"/>
</dbReference>
<organism evidence="1 2">
    <name type="scientific">Labilibaculum antarcticum</name>
    <dbReference type="NCBI Taxonomy" id="1717717"/>
    <lineage>
        <taxon>Bacteria</taxon>
        <taxon>Pseudomonadati</taxon>
        <taxon>Bacteroidota</taxon>
        <taxon>Bacteroidia</taxon>
        <taxon>Marinilabiliales</taxon>
        <taxon>Marinifilaceae</taxon>
        <taxon>Labilibaculum</taxon>
    </lineage>
</organism>
<reference evidence="1 2" key="1">
    <citation type="journal article" date="2018" name="Mar. Genomics">
        <title>Complete genome sequence of Marinifilaceae bacterium strain SPP2, isolated from the Antarctic marine sediment.</title>
        <authorList>
            <person name="Watanabe M."/>
            <person name="Kojima H."/>
            <person name="Fukui M."/>
        </authorList>
    </citation>
    <scope>NUCLEOTIDE SEQUENCE [LARGE SCALE GENOMIC DNA]</scope>
    <source>
        <strain evidence="1 2">SPP2</strain>
    </source>
</reference>
<dbReference type="EMBL" id="AP018042">
    <property type="protein sequence ID" value="BAX78866.1"/>
    <property type="molecule type" value="Genomic_DNA"/>
</dbReference>
<sequence length="968" mass="113212">MYSKYTSKLLSSLHPVESMISTLQETIGSIEKSKDISDDLSGYRKSSEEFKKYIHDNFHEINKFDVSEFFDQFAEIREYISGFEEQVDEVQDKDRFYALPSDGIVLKTRKLGKLFFLKINWGLLSVRNLFRKLIKKEAIPKNFWKHKIHRQQLAELIYFVHLLEDANPIVEDVLSFRQNIFQSIKEIDKQIEANLLVNSKWIENDFTQQLTELSQQIGAKKIEIELHFKEMKEALDLLYAELHAKAGTLEFPSSKIQSRKLTKRASKILKNQQQLFANYSSRAFALFEHWRLVYEVRFSNLAITNIFNQSEVKIKSILDEVLLASDAFFVSNLEKASEKIENESDLQDVQDNLLSKQLLAERIPNYIEKLMETDFSLHFDLLTSNCIKEIESIPSSYLLPSRKGWNKNSRVPKLRETNVMDIVSGCLNESIENPLFIQKEALINGMQKTLSNTSELSGIVEYALEYYNAEDLEGGINQLSEFGEGIERAVQKAKENRQYNVELSREVIDQINKINSSFIAEISSAILPDNLDQKQTEMIRKKRIRNAKNLLINGLSFLKDVLSRSQARILDLNKQARLKYTAYRKVLGLSEKKETIGSELSNYLSETEIAIARLPLMYQRLFKIAPIANAKFRIERPKVIQQLEIAYSNWTNAKFAPTCLVGENGSGITSVVNVFEDKFGHQYPFYRFSLDRKISSEEDFILFLKTVFKDLKFESIDELIEKIQELKGRRIIVIENVHQLFLRKRHGFKNLSQFFRLISQTNSRIYWLSTCLLYTFKYLDYTLKMSDYFGYVVNLDSLNKEQLTEIIIKRHKFSGFKLNFLPPTEFHPKRSYKRMSEAEKQTYLHEDYFNRLYKFAENNLSLALLFWMRSVISVEDNNFYLQYKHLEYSFFNTLSPSQITTLHALVLHGGLLLEEHAAIFDWEKEESFAHLMVFTDDGILIKRNEVYLINPLVYRQIANHLAVLNYIH</sequence>
<reference evidence="2" key="2">
    <citation type="journal article" date="2020" name="Antonie Van Leeuwenhoek">
        <title>Labilibaculum antarcticum sp. nov., a novel facultative anaerobic, psychrotorelant bacterium isolated from marine sediment of Antarctica.</title>
        <authorList>
            <person name="Watanabe M."/>
            <person name="Kojima H."/>
            <person name="Fukui M."/>
        </authorList>
    </citation>
    <scope>NUCLEOTIDE SEQUENCE [LARGE SCALE GENOMIC DNA]</scope>
    <source>
        <strain evidence="2">SPP2</strain>
    </source>
</reference>
<dbReference type="KEGG" id="mbas:ALGA_0473"/>
<keyword evidence="2" id="KW-1185">Reference proteome</keyword>
<proteinExistence type="predicted"/>
<gene>
    <name evidence="1" type="ORF">ALGA_0473</name>
</gene>
<evidence type="ECO:0000313" key="2">
    <source>
        <dbReference type="Proteomes" id="UP000218267"/>
    </source>
</evidence>
<dbReference type="SUPFAM" id="SSF52540">
    <property type="entry name" value="P-loop containing nucleoside triphosphate hydrolases"/>
    <property type="match status" value="1"/>
</dbReference>
<dbReference type="OrthoDB" id="1109088at2"/>
<evidence type="ECO:0000313" key="1">
    <source>
        <dbReference type="EMBL" id="BAX78866.1"/>
    </source>
</evidence>
<name>A0A1Y1CES8_9BACT</name>
<dbReference type="RefSeq" id="WP_096427781.1">
    <property type="nucleotide sequence ID" value="NZ_AP018042.1"/>
</dbReference>